<proteinExistence type="predicted"/>
<evidence type="ECO:0000256" key="1">
    <source>
        <dbReference type="SAM" id="MobiDB-lite"/>
    </source>
</evidence>
<accession>A0A4V6NRD1</accession>
<sequence length="158" mass="16413">MSQPGPNPETAALGAAAGAAPTVGAAVGAGAIGAGAMSALGAVANQGGGEGGGRFEYTEEQLRSIMRRWQGLANSYNADVQRAEPLRRIQGPGNEYVSARYALAANAAGQKVIDSLIERREYCQAQADKCAKALGEYTETEDQAAREMRRQDDKGGPL</sequence>
<evidence type="ECO:0000313" key="3">
    <source>
        <dbReference type="Proteomes" id="UP000294911"/>
    </source>
</evidence>
<name>A0A4V6NRD1_9PSEU</name>
<comment type="caution">
    <text evidence="2">The sequence shown here is derived from an EMBL/GenBank/DDBJ whole genome shotgun (WGS) entry which is preliminary data.</text>
</comment>
<keyword evidence="3" id="KW-1185">Reference proteome</keyword>
<feature type="compositionally biased region" description="Basic and acidic residues" evidence="1">
    <location>
        <begin position="143"/>
        <end position="158"/>
    </location>
</feature>
<dbReference type="AlphaFoldDB" id="A0A4V6NRD1"/>
<evidence type="ECO:0008006" key="4">
    <source>
        <dbReference type="Google" id="ProtNLM"/>
    </source>
</evidence>
<dbReference type="OrthoDB" id="3624387at2"/>
<protein>
    <recommendedName>
        <fullName evidence="4">PE family protein</fullName>
    </recommendedName>
</protein>
<dbReference type="RefSeq" id="WP_132877371.1">
    <property type="nucleotide sequence ID" value="NZ_SLXQ01000004.1"/>
</dbReference>
<dbReference type="Proteomes" id="UP000294911">
    <property type="component" value="Unassembled WGS sequence"/>
</dbReference>
<reference evidence="2 3" key="1">
    <citation type="submission" date="2019-03" db="EMBL/GenBank/DDBJ databases">
        <title>Genomic Encyclopedia of Type Strains, Phase IV (KMG-IV): sequencing the most valuable type-strain genomes for metagenomic binning, comparative biology and taxonomic classification.</title>
        <authorList>
            <person name="Goeker M."/>
        </authorList>
    </citation>
    <scope>NUCLEOTIDE SEQUENCE [LARGE SCALE GENOMIC DNA]</scope>
    <source>
        <strain evidence="2 3">DSM 45765</strain>
    </source>
</reference>
<organism evidence="2 3">
    <name type="scientific">Tamaricihabitans halophyticus</name>
    <dbReference type="NCBI Taxonomy" id="1262583"/>
    <lineage>
        <taxon>Bacteria</taxon>
        <taxon>Bacillati</taxon>
        <taxon>Actinomycetota</taxon>
        <taxon>Actinomycetes</taxon>
        <taxon>Pseudonocardiales</taxon>
        <taxon>Pseudonocardiaceae</taxon>
        <taxon>Tamaricihabitans</taxon>
    </lineage>
</organism>
<evidence type="ECO:0000313" key="2">
    <source>
        <dbReference type="EMBL" id="TCP53666.1"/>
    </source>
</evidence>
<feature type="region of interest" description="Disordered" evidence="1">
    <location>
        <begin position="135"/>
        <end position="158"/>
    </location>
</feature>
<dbReference type="EMBL" id="SLXQ01000004">
    <property type="protein sequence ID" value="TCP53666.1"/>
    <property type="molecule type" value="Genomic_DNA"/>
</dbReference>
<gene>
    <name evidence="2" type="ORF">EV191_104235</name>
</gene>